<dbReference type="Ensembl" id="ENSCWAT00000028311.1">
    <property type="protein sequence ID" value="ENSCWAP00000026122.1"/>
    <property type="gene ID" value="ENSCWAG00000019795.1"/>
</dbReference>
<feature type="compositionally biased region" description="Polar residues" evidence="1">
    <location>
        <begin position="72"/>
        <end position="85"/>
    </location>
</feature>
<name>A0A8C3YNN7_9CETA</name>
<evidence type="ECO:0000313" key="3">
    <source>
        <dbReference type="Proteomes" id="UP000694540"/>
    </source>
</evidence>
<dbReference type="GeneTree" id="ENSGT00940000161846"/>
<reference evidence="2" key="2">
    <citation type="submission" date="2025-09" db="UniProtKB">
        <authorList>
            <consortium name="Ensembl"/>
        </authorList>
    </citation>
    <scope>IDENTIFICATION</scope>
</reference>
<dbReference type="Proteomes" id="UP000694540">
    <property type="component" value="Unplaced"/>
</dbReference>
<feature type="compositionally biased region" description="Basic and acidic residues" evidence="1">
    <location>
        <begin position="88"/>
        <end position="111"/>
    </location>
</feature>
<protein>
    <submittedName>
        <fullName evidence="2">Uncharacterized protein</fullName>
    </submittedName>
</protein>
<evidence type="ECO:0000313" key="2">
    <source>
        <dbReference type="Ensembl" id="ENSCWAP00000026122.1"/>
    </source>
</evidence>
<feature type="region of interest" description="Disordered" evidence="1">
    <location>
        <begin position="65"/>
        <end position="169"/>
    </location>
</feature>
<reference evidence="2" key="1">
    <citation type="submission" date="2025-08" db="UniProtKB">
        <authorList>
            <consortium name="Ensembl"/>
        </authorList>
    </citation>
    <scope>IDENTIFICATION</scope>
</reference>
<keyword evidence="3" id="KW-1185">Reference proteome</keyword>
<proteinExistence type="predicted"/>
<accession>A0A8C3YNN7</accession>
<feature type="compositionally biased region" description="Pro residues" evidence="1">
    <location>
        <begin position="117"/>
        <end position="141"/>
    </location>
</feature>
<dbReference type="AlphaFoldDB" id="A0A8C3YNN7"/>
<organism evidence="2 3">
    <name type="scientific">Catagonus wagneri</name>
    <name type="common">Chacoan peccary</name>
    <dbReference type="NCBI Taxonomy" id="51154"/>
    <lineage>
        <taxon>Eukaryota</taxon>
        <taxon>Metazoa</taxon>
        <taxon>Chordata</taxon>
        <taxon>Craniata</taxon>
        <taxon>Vertebrata</taxon>
        <taxon>Euteleostomi</taxon>
        <taxon>Mammalia</taxon>
        <taxon>Eutheria</taxon>
        <taxon>Laurasiatheria</taxon>
        <taxon>Artiodactyla</taxon>
        <taxon>Suina</taxon>
        <taxon>Tayassuidae</taxon>
        <taxon>Catagonus</taxon>
    </lineage>
</organism>
<evidence type="ECO:0000256" key="1">
    <source>
        <dbReference type="SAM" id="MobiDB-lite"/>
    </source>
</evidence>
<sequence length="169" mass="18977">INESPLDCERNFAAELDGAKGHKDDDYEDPELQVVEAWQSIKILPARPIKESEYADTRYFKGVMDTPLSLDPKTSVSTHRQTGNTWMRLEEAEKPISKDLRSQHVKGDKPAKGNKTPLPPPRPPIAVPKRCQPPRPEPAAPPAFAQRHAFPEVQRGSRQISLKDLSEPK</sequence>